<organism evidence="1 2">
    <name type="scientific">Dermatophagoides farinae</name>
    <name type="common">American house dust mite</name>
    <dbReference type="NCBI Taxonomy" id="6954"/>
    <lineage>
        <taxon>Eukaryota</taxon>
        <taxon>Metazoa</taxon>
        <taxon>Ecdysozoa</taxon>
        <taxon>Arthropoda</taxon>
        <taxon>Chelicerata</taxon>
        <taxon>Arachnida</taxon>
        <taxon>Acari</taxon>
        <taxon>Acariformes</taxon>
        <taxon>Sarcoptiformes</taxon>
        <taxon>Astigmata</taxon>
        <taxon>Psoroptidia</taxon>
        <taxon>Analgoidea</taxon>
        <taxon>Pyroglyphidae</taxon>
        <taxon>Dermatophagoidinae</taxon>
        <taxon>Dermatophagoides</taxon>
    </lineage>
</organism>
<evidence type="ECO:0000313" key="2">
    <source>
        <dbReference type="Proteomes" id="UP000790347"/>
    </source>
</evidence>
<comment type="caution">
    <text evidence="1">The sequence shown here is derived from an EMBL/GenBank/DDBJ whole genome shotgun (WGS) entry which is preliminary data.</text>
</comment>
<reference evidence="1" key="2">
    <citation type="journal article" date="2022" name="Res Sq">
        <title>Comparative Genomics Reveals Insights into the Divergent Evolution of Astigmatic Mites and Household Pest Adaptations.</title>
        <authorList>
            <person name="Xiong Q."/>
            <person name="Wan A.T.-Y."/>
            <person name="Liu X.-Y."/>
            <person name="Fung C.S.-H."/>
            <person name="Xiao X."/>
            <person name="Malainual N."/>
            <person name="Hou J."/>
            <person name="Wang L."/>
            <person name="Wang M."/>
            <person name="Yang K."/>
            <person name="Cui Y."/>
            <person name="Leung E."/>
            <person name="Nong W."/>
            <person name="Shin S.-K."/>
            <person name="Au S."/>
            <person name="Jeong K.Y."/>
            <person name="Chew F.T."/>
            <person name="Hui J."/>
            <person name="Leung T.F."/>
            <person name="Tungtrongchitr A."/>
            <person name="Zhong N."/>
            <person name="Liu Z."/>
            <person name="Tsui S."/>
        </authorList>
    </citation>
    <scope>NUCLEOTIDE SEQUENCE</scope>
    <source>
        <strain evidence="1">Derf</strain>
        <tissue evidence="1">Whole organism</tissue>
    </source>
</reference>
<name>A0A922KVN5_DERFA</name>
<gene>
    <name evidence="1" type="ORF">DERF_012985</name>
</gene>
<evidence type="ECO:0000313" key="1">
    <source>
        <dbReference type="EMBL" id="KAH9496964.1"/>
    </source>
</evidence>
<proteinExistence type="predicted"/>
<dbReference type="EMBL" id="ASGP02000007">
    <property type="protein sequence ID" value="KAH9496964.1"/>
    <property type="molecule type" value="Genomic_DNA"/>
</dbReference>
<sequence length="147" mass="17060">MPILAIFGNFGPILPTNRWMKRSGGETWNMMLRENYIAKNIFMIIVSKNYITSLIYSKTSLNCADLMFNFVIDVVPTRRPYDSVEQYLHKRRGIQCMINKATVVFIIALLVVVIEAKFNEINIMSDDEITNYTNHQDWSEMLPTTTP</sequence>
<keyword evidence="2" id="KW-1185">Reference proteome</keyword>
<reference evidence="1" key="1">
    <citation type="submission" date="2013-05" db="EMBL/GenBank/DDBJ databases">
        <authorList>
            <person name="Yim A.K.Y."/>
            <person name="Chan T.F."/>
            <person name="Ji K.M."/>
            <person name="Liu X.Y."/>
            <person name="Zhou J.W."/>
            <person name="Li R.Q."/>
            <person name="Yang K.Y."/>
            <person name="Li J."/>
            <person name="Li M."/>
            <person name="Law P.T.W."/>
            <person name="Wu Y.L."/>
            <person name="Cai Z.L."/>
            <person name="Qin H."/>
            <person name="Bao Y."/>
            <person name="Leung R.K.K."/>
            <person name="Ng P.K.S."/>
            <person name="Zou J."/>
            <person name="Zhong X.J."/>
            <person name="Ran P.X."/>
            <person name="Zhong N.S."/>
            <person name="Liu Z.G."/>
            <person name="Tsui S.K.W."/>
        </authorList>
    </citation>
    <scope>NUCLEOTIDE SEQUENCE</scope>
    <source>
        <strain evidence="1">Derf</strain>
        <tissue evidence="1">Whole organism</tissue>
    </source>
</reference>
<protein>
    <submittedName>
        <fullName evidence="1">Uncharacterized protein</fullName>
    </submittedName>
</protein>
<accession>A0A922KVN5</accession>
<dbReference type="AlphaFoldDB" id="A0A922KVN5"/>
<dbReference type="Proteomes" id="UP000790347">
    <property type="component" value="Unassembled WGS sequence"/>
</dbReference>